<evidence type="ECO:0000313" key="2">
    <source>
        <dbReference type="Proteomes" id="UP000554482"/>
    </source>
</evidence>
<keyword evidence="2" id="KW-1185">Reference proteome</keyword>
<dbReference type="EMBL" id="JABWDY010037962">
    <property type="protein sequence ID" value="KAF5180035.1"/>
    <property type="molecule type" value="Genomic_DNA"/>
</dbReference>
<organism evidence="1 2">
    <name type="scientific">Thalictrum thalictroides</name>
    <name type="common">Rue-anemone</name>
    <name type="synonym">Anemone thalictroides</name>
    <dbReference type="NCBI Taxonomy" id="46969"/>
    <lineage>
        <taxon>Eukaryota</taxon>
        <taxon>Viridiplantae</taxon>
        <taxon>Streptophyta</taxon>
        <taxon>Embryophyta</taxon>
        <taxon>Tracheophyta</taxon>
        <taxon>Spermatophyta</taxon>
        <taxon>Magnoliopsida</taxon>
        <taxon>Ranunculales</taxon>
        <taxon>Ranunculaceae</taxon>
        <taxon>Thalictroideae</taxon>
        <taxon>Thalictrum</taxon>
    </lineage>
</organism>
<accession>A0A7J6V768</accession>
<protein>
    <submittedName>
        <fullName evidence="1">Uncharacterized protein</fullName>
    </submittedName>
</protein>
<sequence>MWVVDDSGSGQQVSIKKLLSVIINVEEQSLHFSTLSIHFMTELLKMKWKTERSNECLHFEGTFPPQLFRWD</sequence>
<proteinExistence type="predicted"/>
<name>A0A7J6V768_THATH</name>
<dbReference type="Proteomes" id="UP000554482">
    <property type="component" value="Unassembled WGS sequence"/>
</dbReference>
<comment type="caution">
    <text evidence="1">The sequence shown here is derived from an EMBL/GenBank/DDBJ whole genome shotgun (WGS) entry which is preliminary data.</text>
</comment>
<gene>
    <name evidence="1" type="ORF">FRX31_030379</name>
</gene>
<reference evidence="1 2" key="1">
    <citation type="submission" date="2020-06" db="EMBL/GenBank/DDBJ databases">
        <title>Transcriptomic and genomic resources for Thalictrum thalictroides and T. hernandezii: Facilitating candidate gene discovery in an emerging model plant lineage.</title>
        <authorList>
            <person name="Arias T."/>
            <person name="Riano-Pachon D.M."/>
            <person name="Di Stilio V.S."/>
        </authorList>
    </citation>
    <scope>NUCLEOTIDE SEQUENCE [LARGE SCALE GENOMIC DNA]</scope>
    <source>
        <strain evidence="2">cv. WT478/WT964</strain>
        <tissue evidence="1">Leaves</tissue>
    </source>
</reference>
<evidence type="ECO:0000313" key="1">
    <source>
        <dbReference type="EMBL" id="KAF5180035.1"/>
    </source>
</evidence>
<dbReference type="AlphaFoldDB" id="A0A7J6V768"/>